<dbReference type="PROSITE" id="PS01268">
    <property type="entry name" value="UPF0024"/>
    <property type="match status" value="1"/>
</dbReference>
<keyword evidence="3 5" id="KW-0413">Isomerase</keyword>
<dbReference type="EMBL" id="JARRAG010000002">
    <property type="protein sequence ID" value="MDG3006294.1"/>
    <property type="molecule type" value="Genomic_DNA"/>
</dbReference>
<proteinExistence type="inferred from homology"/>
<dbReference type="InterPro" id="IPR011760">
    <property type="entry name" value="PsdUridine_synth_TruD_insert"/>
</dbReference>
<evidence type="ECO:0000313" key="6">
    <source>
        <dbReference type="Proteomes" id="UP001216907"/>
    </source>
</evidence>
<comment type="caution">
    <text evidence="5">The sequence shown here is derived from an EMBL/GenBank/DDBJ whole genome shotgun (WGS) entry which is preliminary data.</text>
</comment>
<gene>
    <name evidence="5" type="primary">truD</name>
    <name evidence="5" type="ORF">PZE19_21195</name>
</gene>
<evidence type="ECO:0000313" key="5">
    <source>
        <dbReference type="EMBL" id="MDG3006294.1"/>
    </source>
</evidence>
<dbReference type="InterPro" id="IPR042214">
    <property type="entry name" value="TruD_catalytic"/>
</dbReference>
<dbReference type="Gene3D" id="1.10.1510.30">
    <property type="match status" value="1"/>
</dbReference>
<dbReference type="PIRSF" id="PIRSF037016">
    <property type="entry name" value="Pseudouridin_synth_euk_prd"/>
    <property type="match status" value="1"/>
</dbReference>
<accession>A0ABT6FFF3</accession>
<dbReference type="RefSeq" id="WP_277862594.1">
    <property type="nucleotide sequence ID" value="NZ_JARRAG010000002.1"/>
</dbReference>
<comment type="similarity">
    <text evidence="1">Belongs to the pseudouridine synthase TruD family.</text>
</comment>
<dbReference type="Proteomes" id="UP001216907">
    <property type="component" value="Unassembled WGS sequence"/>
</dbReference>
<dbReference type="SUPFAM" id="SSF55120">
    <property type="entry name" value="Pseudouridine synthase"/>
    <property type="match status" value="1"/>
</dbReference>
<reference evidence="5 6" key="1">
    <citation type="submission" date="2023-03" db="EMBL/GenBank/DDBJ databases">
        <title>Paludisphaera mucosa sp. nov. a novel planctomycete from northern fen.</title>
        <authorList>
            <person name="Ivanova A."/>
        </authorList>
    </citation>
    <scope>NUCLEOTIDE SEQUENCE [LARGE SCALE GENOMIC DNA]</scope>
    <source>
        <strain evidence="5 6">Pla2</strain>
    </source>
</reference>
<dbReference type="PROSITE" id="PS50984">
    <property type="entry name" value="TRUD"/>
    <property type="match status" value="1"/>
</dbReference>
<evidence type="ECO:0000256" key="2">
    <source>
        <dbReference type="ARBA" id="ARBA00022694"/>
    </source>
</evidence>
<dbReference type="Gene3D" id="3.30.2350.20">
    <property type="entry name" value="TruD, catalytic domain"/>
    <property type="match status" value="1"/>
</dbReference>
<dbReference type="PANTHER" id="PTHR13326">
    <property type="entry name" value="TRNA PSEUDOURIDINE SYNTHASE D"/>
    <property type="match status" value="1"/>
</dbReference>
<dbReference type="PANTHER" id="PTHR13326:SF21">
    <property type="entry name" value="PSEUDOURIDYLATE SYNTHASE PUS7L"/>
    <property type="match status" value="1"/>
</dbReference>
<evidence type="ECO:0000256" key="3">
    <source>
        <dbReference type="ARBA" id="ARBA00023235"/>
    </source>
</evidence>
<protein>
    <submittedName>
        <fullName evidence="5">tRNA pseudouridine(13) synthase TruD</fullName>
        <ecNumber evidence="5">5.4.99.27</ecNumber>
    </submittedName>
</protein>
<evidence type="ECO:0000256" key="1">
    <source>
        <dbReference type="ARBA" id="ARBA00007953"/>
    </source>
</evidence>
<name>A0ABT6FFF3_9BACT</name>
<dbReference type="EC" id="5.4.99.27" evidence="5"/>
<dbReference type="Gene3D" id="3.30.70.3160">
    <property type="match status" value="1"/>
</dbReference>
<keyword evidence="2" id="KW-0819">tRNA processing</keyword>
<dbReference type="Pfam" id="PF01142">
    <property type="entry name" value="TruD"/>
    <property type="match status" value="1"/>
</dbReference>
<evidence type="ECO:0000259" key="4">
    <source>
        <dbReference type="PROSITE" id="PS50984"/>
    </source>
</evidence>
<dbReference type="InterPro" id="IPR020119">
    <property type="entry name" value="PsdUridine_synth_TruD_CS"/>
</dbReference>
<dbReference type="GO" id="GO:0160150">
    <property type="term" value="F:tRNA pseudouridine(13) synthase activity"/>
    <property type="evidence" value="ECO:0007669"/>
    <property type="project" value="UniProtKB-EC"/>
</dbReference>
<sequence length="392" mass="43741">MKLKRQPEDFQVEELPIVAATDRGRYTFYRLSKTDLGTIEAVEAICRRWNIPGGRVAYGGLKDRHAVTVQYLTIFDGPAHAIHQPNLDLEPLGKLERAYGPQDFSGNRFVVVLRDMTAGAAAEAGRQLVAASNDGVPNYFDDQRFGSVGYSGEFIAHAWLQGDYEKALRLALAEPNAFDRSETKARKAALRTHWGNWPEAKAALDRSSERSLVTYLVDHPTDFAGAFSRHKRELRGLYFSAFQSWLWNLILAGWIERNTTPEQRVLVDLKVGALPFPVGLDPDQRRLIDEAELLLPSSRTPLPDGPLGEIAADVLAAFGLTWADMRVKKLKDVFFSKGSRRALIPLDDVRSEVLDDSFERGKKAVRLEFTLPKGAYATMLVKRLTEAVGADA</sequence>
<feature type="domain" description="TRUD" evidence="4">
    <location>
        <begin position="135"/>
        <end position="345"/>
    </location>
</feature>
<dbReference type="InterPro" id="IPR001656">
    <property type="entry name" value="PsdUridine_synth_TruD"/>
</dbReference>
<dbReference type="InterPro" id="IPR020103">
    <property type="entry name" value="PsdUridine_synth_cat_dom_sf"/>
</dbReference>
<keyword evidence="6" id="KW-1185">Reference proteome</keyword>
<organism evidence="5 6">
    <name type="scientific">Paludisphaera mucosa</name>
    <dbReference type="NCBI Taxonomy" id="3030827"/>
    <lineage>
        <taxon>Bacteria</taxon>
        <taxon>Pseudomonadati</taxon>
        <taxon>Planctomycetota</taxon>
        <taxon>Planctomycetia</taxon>
        <taxon>Isosphaerales</taxon>
        <taxon>Isosphaeraceae</taxon>
        <taxon>Paludisphaera</taxon>
    </lineage>
</organism>